<reference evidence="2 3" key="1">
    <citation type="submission" date="2011-08" db="EMBL/GenBank/DDBJ databases">
        <title>Complete sequence of Thermoanaerobacter wiegelii Rt8.B1.</title>
        <authorList>
            <consortium name="US DOE Joint Genome Institute"/>
            <person name="Lucas S."/>
            <person name="Han J."/>
            <person name="Lapidus A."/>
            <person name="Cheng J.-F."/>
            <person name="Goodwin L."/>
            <person name="Pitluck S."/>
            <person name="Peters L."/>
            <person name="Mikhailova N."/>
            <person name="Zeytun A."/>
            <person name="Daligault H."/>
            <person name="Detter J.C."/>
            <person name="Han C."/>
            <person name="Tapia R."/>
            <person name="Land M."/>
            <person name="Hauser L."/>
            <person name="Kyrpides N."/>
            <person name="Ivanova N."/>
            <person name="Pagani I."/>
            <person name="Hemme C."/>
            <person name="Woyke T."/>
        </authorList>
    </citation>
    <scope>NUCLEOTIDE SEQUENCE [LARGE SCALE GENOMIC DNA]</scope>
    <source>
        <strain evidence="2 3">Rt8.B1</strain>
    </source>
</reference>
<accession>G2MV41</accession>
<proteinExistence type="predicted"/>
<protein>
    <submittedName>
        <fullName evidence="2">Methyltransferase type 11</fullName>
    </submittedName>
</protein>
<keyword evidence="2" id="KW-0489">Methyltransferase</keyword>
<dbReference type="GO" id="GO:0008757">
    <property type="term" value="F:S-adenosylmethionine-dependent methyltransferase activity"/>
    <property type="evidence" value="ECO:0007669"/>
    <property type="project" value="InterPro"/>
</dbReference>
<name>G2MV41_9THEO</name>
<dbReference type="AlphaFoldDB" id="G2MV41"/>
<dbReference type="Proteomes" id="UP000008276">
    <property type="component" value="Chromosome"/>
</dbReference>
<gene>
    <name evidence="2" type="ORF">Thewi_0773</name>
</gene>
<dbReference type="STRING" id="697303.Thewi_0773"/>
<evidence type="ECO:0000313" key="2">
    <source>
        <dbReference type="EMBL" id="AEM78220.1"/>
    </source>
</evidence>
<dbReference type="eggNOG" id="COG2226">
    <property type="taxonomic scope" value="Bacteria"/>
</dbReference>
<feature type="domain" description="Methyltransferase type 11" evidence="1">
    <location>
        <begin position="40"/>
        <end position="118"/>
    </location>
</feature>
<dbReference type="SUPFAM" id="SSF53335">
    <property type="entry name" value="S-adenosyl-L-methionine-dependent methyltransferases"/>
    <property type="match status" value="1"/>
</dbReference>
<dbReference type="InterPro" id="IPR029063">
    <property type="entry name" value="SAM-dependent_MTases_sf"/>
</dbReference>
<dbReference type="EMBL" id="CP002991">
    <property type="protein sequence ID" value="AEM78220.1"/>
    <property type="molecule type" value="Genomic_DNA"/>
</dbReference>
<evidence type="ECO:0000259" key="1">
    <source>
        <dbReference type="Pfam" id="PF08241"/>
    </source>
</evidence>
<keyword evidence="3" id="KW-1185">Reference proteome</keyword>
<dbReference type="InterPro" id="IPR013216">
    <property type="entry name" value="Methyltransf_11"/>
</dbReference>
<dbReference type="CDD" id="cd02440">
    <property type="entry name" value="AdoMet_MTases"/>
    <property type="match status" value="1"/>
</dbReference>
<organism evidence="2 3">
    <name type="scientific">Thermoanaerobacter wiegelii Rt8.B1</name>
    <dbReference type="NCBI Taxonomy" id="697303"/>
    <lineage>
        <taxon>Bacteria</taxon>
        <taxon>Bacillati</taxon>
        <taxon>Bacillota</taxon>
        <taxon>Clostridia</taxon>
        <taxon>Thermoanaerobacterales</taxon>
        <taxon>Thermoanaerobacteraceae</taxon>
        <taxon>Thermoanaerobacter</taxon>
    </lineage>
</organism>
<dbReference type="Pfam" id="PF08241">
    <property type="entry name" value="Methyltransf_11"/>
    <property type="match status" value="1"/>
</dbReference>
<dbReference type="KEGG" id="twi:Thewi_0773"/>
<keyword evidence="2" id="KW-0808">Transferase</keyword>
<evidence type="ECO:0000313" key="3">
    <source>
        <dbReference type="Proteomes" id="UP000008276"/>
    </source>
</evidence>
<dbReference type="Gene3D" id="3.40.50.150">
    <property type="entry name" value="Vaccinia Virus protein VP39"/>
    <property type="match status" value="1"/>
</dbReference>
<dbReference type="RefSeq" id="WP_014062512.1">
    <property type="nucleotide sequence ID" value="NC_015958.1"/>
</dbReference>
<dbReference type="HOGENOM" id="CLU_1331419_0_0_9"/>
<dbReference type="GO" id="GO:0032259">
    <property type="term" value="P:methylation"/>
    <property type="evidence" value="ECO:0007669"/>
    <property type="project" value="UniProtKB-KW"/>
</dbReference>
<sequence>MKPQVDPGHYFNKSYDTKERFISYWHQINEIMELNPKKVLEIGVGNGFVSKYLKERGVNVVTLDIDERLKPDAVGSVLDIPFSESSFDVVACYEVLEHLPYENFKKALSEIFRVSKSYAILSLPDASRVYRLYVHIPRVGIIKKLIPLPRLRPPVHKFDGEHYWEIGKAGYPLNKITKDIESVGFNIVKTYRVFEYPYHRFFALKK</sequence>